<keyword evidence="6" id="KW-0227">DNA damage</keyword>
<dbReference type="Proteomes" id="UP000580250">
    <property type="component" value="Unassembled WGS sequence"/>
</dbReference>
<feature type="domain" description="Proteasome activator complex subunit 4 C-terminal" evidence="9">
    <location>
        <begin position="1650"/>
        <end position="1734"/>
    </location>
</feature>
<protein>
    <submittedName>
        <fullName evidence="12">Uncharacterized protein</fullName>
    </submittedName>
</protein>
<keyword evidence="5" id="KW-0677">Repeat</keyword>
<dbReference type="GO" id="GO:0016504">
    <property type="term" value="F:peptidase activator activity"/>
    <property type="evidence" value="ECO:0007669"/>
    <property type="project" value="InterPro"/>
</dbReference>
<dbReference type="InterPro" id="IPR021843">
    <property type="entry name" value="PSME4_C"/>
</dbReference>
<keyword evidence="4" id="KW-0963">Cytoplasm</keyword>
<evidence type="ECO:0000313" key="12">
    <source>
        <dbReference type="EMBL" id="CAD2197415.1"/>
    </source>
</evidence>
<feature type="domain" description="Proteasome activator complex subunit 4-like HEAT repeat-like" evidence="11">
    <location>
        <begin position="1090"/>
        <end position="1377"/>
    </location>
</feature>
<accession>A0A6V7XDW1</accession>
<dbReference type="InterPro" id="IPR011989">
    <property type="entry name" value="ARM-like"/>
</dbReference>
<feature type="domain" description="Proteasome activator Blm10 middle HEAT repeats region" evidence="10">
    <location>
        <begin position="212"/>
        <end position="735"/>
    </location>
</feature>
<dbReference type="InterPro" id="IPR016024">
    <property type="entry name" value="ARM-type_fold"/>
</dbReference>
<dbReference type="Pfam" id="PF11919">
    <property type="entry name" value="PSME4_C"/>
    <property type="match status" value="1"/>
</dbReference>
<organism evidence="12 13">
    <name type="scientific">Meloidogyne enterolobii</name>
    <name type="common">Root-knot nematode worm</name>
    <name type="synonym">Meloidogyne mayaguensis</name>
    <dbReference type="NCBI Taxonomy" id="390850"/>
    <lineage>
        <taxon>Eukaryota</taxon>
        <taxon>Metazoa</taxon>
        <taxon>Ecdysozoa</taxon>
        <taxon>Nematoda</taxon>
        <taxon>Chromadorea</taxon>
        <taxon>Rhabditida</taxon>
        <taxon>Tylenchina</taxon>
        <taxon>Tylenchomorpha</taxon>
        <taxon>Tylenchoidea</taxon>
        <taxon>Meloidogynidae</taxon>
        <taxon>Meloidogyninae</taxon>
        <taxon>Meloidogyne</taxon>
    </lineage>
</organism>
<dbReference type="GO" id="GO:0016607">
    <property type="term" value="C:nuclear speck"/>
    <property type="evidence" value="ECO:0007669"/>
    <property type="project" value="UniProtKB-SubCell"/>
</dbReference>
<evidence type="ECO:0000256" key="4">
    <source>
        <dbReference type="ARBA" id="ARBA00022490"/>
    </source>
</evidence>
<keyword evidence="8" id="KW-0539">Nucleus</keyword>
<evidence type="ECO:0000259" key="11">
    <source>
        <dbReference type="Pfam" id="PF23096"/>
    </source>
</evidence>
<evidence type="ECO:0000256" key="8">
    <source>
        <dbReference type="ARBA" id="ARBA00023242"/>
    </source>
</evidence>
<dbReference type="Pfam" id="PF23096">
    <property type="entry name" value="HEAT_PSME4"/>
    <property type="match status" value="1"/>
</dbReference>
<dbReference type="InterPro" id="IPR035309">
    <property type="entry name" value="PSME4"/>
</dbReference>
<proteinExistence type="inferred from homology"/>
<dbReference type="PANTHER" id="PTHR32170">
    <property type="entry name" value="PROTEASOME ACTIVATOR COMPLEX SUBUNIT 4"/>
    <property type="match status" value="1"/>
</dbReference>
<dbReference type="GO" id="GO:0070628">
    <property type="term" value="F:proteasome binding"/>
    <property type="evidence" value="ECO:0007669"/>
    <property type="project" value="InterPro"/>
</dbReference>
<evidence type="ECO:0000259" key="9">
    <source>
        <dbReference type="Pfam" id="PF11919"/>
    </source>
</evidence>
<gene>
    <name evidence="12" type="ORF">MENT_LOCUS50655</name>
</gene>
<comment type="caution">
    <text evidence="12">The sequence shown here is derived from an EMBL/GenBank/DDBJ whole genome shotgun (WGS) entry which is preliminary data.</text>
</comment>
<sequence>MIFELFKHSKTIHFSKETLVLRCDLQFDWRPLYDTYVRVFFKNFDEDAVSDNLKKILETTIVECTRFFADSATKEILAEVRPYFCLWDEHFLKRMKLVCIFLPVCLTKEENDRFGAKLWIDEMLYFLNKTETSEQLNILLLFARLAKDCPGYLDFSPYFHQLFTILMSFFQIEIGVDKLVANTNCSNEFSAFTDIFTYSFGMNGDKIQGYISQLFLSLECYFHPSNNGQHTKNLLHFLHKLVLSFLNRVSRERFQEKKFVNQIPENIKIKDDQIKTFVKSILPCIEYAAFLKQNDNSVPAIIRLLAFLSPEIIVPFVFDLVYSSLQAINEPHRLIQALEILSPICVVISRHELKYEKKSILTRIFNKIMNIFTNQEEEIEVRGSRWIAIDLMGDLLEQLDVYNTEKTQLIFRVLANFMMLIPIVDCSQAPLVCRDLSPEEEQLCAKTASFGLFIEELMRKIFSMIELLGNSVSDRHDLASTKNVGKNMEEMVIENGVLITFRSLVRNCSSTFYNRIAEQFFNFVDEHFFNSKPAMDTITKMAGMLVGNDPQVQFPRFFNFAVRKFDEHYHADSVGEEEVDRALIWYLNFAAELVRSSSGNIIEENRNLIDPFIERILRFTSPNIYKLVAIFAHNVVTSLCSTYPIPNCLRTRYDQPFDKFLPLRHCAEPIDKDHWKINWHIPTIEEVDYASELVTKFITTPLEQLLDNFKDRTDKEILKILTIAHHALMACSHLLPYLNDMPLSIIPTAVPNVELDVVTIRRYVKKIIGPSGSNYRLFLFNNVKQIGEKLLNQRENDTKSSTEIIYLIRTLTHERGANSTNYRNQLKAFKMIKELTSDPMRGSRTIEQIMERKMFLLHMKRLVHKPLVGFTIAHLEGLQLAFRFATSRYSSVRQTAQKLLDDSFNSWPYSYKFFVDNLVKLLEDKTKTTAQFKGVLHILSKAKETSMITTEDEETTLSIWPVLSLAESPDPNKQSIVALFDFVQDLIINNHTSFQIEFKFPNTVFQFADALLEDYEGSVHIALPLVSREEIDGSLERETKINAEHTSTYLSIAKNLFNICCDKNLHFRQLFFAHSLLRLLLRQDIMLPNKIVLHFFELLISDLTRTRKLAISFCVHWFKINKHKSNKIVKNIELDEEGNNGVDAKWPIKFGIRRDNSFLLYNADELPSVQNEWDECEFHHKPHWGYYTWPNEFKVYASPSQQDWANREYAQFSGIEREIIKIFRKAKFLNKFVTLVLLEDEKEFNMNHFSLFYRIFRTFNDTLLDDFIDILDPLLIDEKVSCQRLAAELIAGIIVGSKLWKFEKREKLLNCLKDKLEEVLLKVPQENEQYWGTCIGIICRSCEPRQVGWLLDLLFKLLKSTTTISSKIKTRIYLLHSALYEFEWRVPYEWKRLHDHCLKLTNNRFQNVRHSVGSCLATSAIFHNKDAYYYPEIDQKFKYLKISGIIDEINTKIEPLWNEALNSNQPQNNNVYLIRHSSNEFKEEKLHLLTLISCLSSHQSMTGKYLDTSSIKLLPLLMHYSNDRTNEELRICCITFVMQDIGLSFISNDQIDVLFEVCQTIQEQGTWKSKITLLRFLQVFVFTNLFILRAKNETLDLIRSLLLDLLVDDRFEVREACAETLSGLIRAGILSVDEQLLESTETLSSSQQSIERHSGVLAMASIVMAFPYSVPSVLPKLLMDLCNHATEPQPIYASVKWAISEFKRTHQDEWNKHKQEFTEEQLQVLNKILTSSYCYI</sequence>
<keyword evidence="7" id="KW-0234">DNA repair</keyword>
<evidence type="ECO:0000256" key="2">
    <source>
        <dbReference type="ARBA" id="ARBA00004496"/>
    </source>
</evidence>
<dbReference type="GO" id="GO:0010499">
    <property type="term" value="P:proteasomal ubiquitin-independent protein catabolic process"/>
    <property type="evidence" value="ECO:0007669"/>
    <property type="project" value="TreeGrafter"/>
</dbReference>
<dbReference type="EMBL" id="CAJEWN010001430">
    <property type="protein sequence ID" value="CAD2197415.1"/>
    <property type="molecule type" value="Genomic_DNA"/>
</dbReference>
<dbReference type="InterPro" id="IPR055455">
    <property type="entry name" value="HEAT_PSME4"/>
</dbReference>
<evidence type="ECO:0000256" key="5">
    <source>
        <dbReference type="ARBA" id="ARBA00022737"/>
    </source>
</evidence>
<dbReference type="Gene3D" id="1.25.10.10">
    <property type="entry name" value="Leucine-rich Repeat Variant"/>
    <property type="match status" value="1"/>
</dbReference>
<evidence type="ECO:0000256" key="6">
    <source>
        <dbReference type="ARBA" id="ARBA00022763"/>
    </source>
</evidence>
<dbReference type="OrthoDB" id="17907at2759"/>
<dbReference type="InterPro" id="IPR032430">
    <property type="entry name" value="Blm10_mid"/>
</dbReference>
<dbReference type="SUPFAM" id="SSF48371">
    <property type="entry name" value="ARM repeat"/>
    <property type="match status" value="2"/>
</dbReference>
<dbReference type="Pfam" id="PF16507">
    <property type="entry name" value="HEAT_PSME4_mid"/>
    <property type="match status" value="1"/>
</dbReference>
<evidence type="ECO:0000313" key="13">
    <source>
        <dbReference type="Proteomes" id="UP000580250"/>
    </source>
</evidence>
<dbReference type="GO" id="GO:0005829">
    <property type="term" value="C:cytosol"/>
    <property type="evidence" value="ECO:0007669"/>
    <property type="project" value="TreeGrafter"/>
</dbReference>
<evidence type="ECO:0000256" key="7">
    <source>
        <dbReference type="ARBA" id="ARBA00023204"/>
    </source>
</evidence>
<reference evidence="12 13" key="1">
    <citation type="submission" date="2020-08" db="EMBL/GenBank/DDBJ databases">
        <authorList>
            <person name="Koutsovoulos G."/>
            <person name="Danchin GJ E."/>
        </authorList>
    </citation>
    <scope>NUCLEOTIDE SEQUENCE [LARGE SCALE GENOMIC DNA]</scope>
</reference>
<evidence type="ECO:0000256" key="3">
    <source>
        <dbReference type="ARBA" id="ARBA00005739"/>
    </source>
</evidence>
<dbReference type="PANTHER" id="PTHR32170:SF3">
    <property type="entry name" value="PROTEASOME ACTIVATOR COMPLEX SUBUNIT 4"/>
    <property type="match status" value="1"/>
</dbReference>
<evidence type="ECO:0000259" key="10">
    <source>
        <dbReference type="Pfam" id="PF16507"/>
    </source>
</evidence>
<comment type="subcellular location">
    <subcellularLocation>
        <location evidence="2">Cytoplasm</location>
    </subcellularLocation>
    <subcellularLocation>
        <location evidence="1">Nucleus speckle</location>
    </subcellularLocation>
</comment>
<name>A0A6V7XDW1_MELEN</name>
<comment type="similarity">
    <text evidence="3">Belongs to the BLM10 family.</text>
</comment>
<evidence type="ECO:0000256" key="1">
    <source>
        <dbReference type="ARBA" id="ARBA00004324"/>
    </source>
</evidence>
<dbReference type="GO" id="GO:0006281">
    <property type="term" value="P:DNA repair"/>
    <property type="evidence" value="ECO:0007669"/>
    <property type="project" value="UniProtKB-KW"/>
</dbReference>